<comment type="caution">
    <text evidence="1">The sequence shown here is derived from an EMBL/GenBank/DDBJ whole genome shotgun (WGS) entry which is preliminary data.</text>
</comment>
<dbReference type="EMBL" id="QKWP01000176">
    <property type="protein sequence ID" value="RIB25408.1"/>
    <property type="molecule type" value="Genomic_DNA"/>
</dbReference>
<name>A0A397VTZ3_9GLOM</name>
<dbReference type="OrthoDB" id="2409473at2759"/>
<keyword evidence="2" id="KW-1185">Reference proteome</keyword>
<reference evidence="1 2" key="1">
    <citation type="submission" date="2018-06" db="EMBL/GenBank/DDBJ databases">
        <title>Comparative genomics reveals the genomic features of Rhizophagus irregularis, R. cerebriforme, R. diaphanum and Gigaspora rosea, and their symbiotic lifestyle signature.</title>
        <authorList>
            <person name="Morin E."/>
            <person name="San Clemente H."/>
            <person name="Chen E.C.H."/>
            <person name="De La Providencia I."/>
            <person name="Hainaut M."/>
            <person name="Kuo A."/>
            <person name="Kohler A."/>
            <person name="Murat C."/>
            <person name="Tang N."/>
            <person name="Roy S."/>
            <person name="Loubradou J."/>
            <person name="Henrissat B."/>
            <person name="Grigoriev I.V."/>
            <person name="Corradi N."/>
            <person name="Roux C."/>
            <person name="Martin F.M."/>
        </authorList>
    </citation>
    <scope>NUCLEOTIDE SEQUENCE [LARGE SCALE GENOMIC DNA]</scope>
    <source>
        <strain evidence="1 2">DAOM 194757</strain>
    </source>
</reference>
<dbReference type="AlphaFoldDB" id="A0A397VTZ3"/>
<proteinExistence type="predicted"/>
<protein>
    <submittedName>
        <fullName evidence="1">Uncharacterized protein</fullName>
    </submittedName>
</protein>
<organism evidence="1 2">
    <name type="scientific">Gigaspora rosea</name>
    <dbReference type="NCBI Taxonomy" id="44941"/>
    <lineage>
        <taxon>Eukaryota</taxon>
        <taxon>Fungi</taxon>
        <taxon>Fungi incertae sedis</taxon>
        <taxon>Mucoromycota</taxon>
        <taxon>Glomeromycotina</taxon>
        <taxon>Glomeromycetes</taxon>
        <taxon>Diversisporales</taxon>
        <taxon>Gigasporaceae</taxon>
        <taxon>Gigaspora</taxon>
    </lineage>
</organism>
<sequence length="111" mass="13355">EIYNPANLSLRTHNEFKRWIQKIQDAQTKSEQNQKIKRYSISKKSILFDLNTTNFPKTFTVDIMRLFYENIASYMLNYWMGSFFTDPNLNNGEYVLCKETWDKIGKEMHQI</sequence>
<evidence type="ECO:0000313" key="2">
    <source>
        <dbReference type="Proteomes" id="UP000266673"/>
    </source>
</evidence>
<feature type="non-terminal residue" evidence="1">
    <location>
        <position position="1"/>
    </location>
</feature>
<evidence type="ECO:0000313" key="1">
    <source>
        <dbReference type="EMBL" id="RIB25408.1"/>
    </source>
</evidence>
<dbReference type="Proteomes" id="UP000266673">
    <property type="component" value="Unassembled WGS sequence"/>
</dbReference>
<accession>A0A397VTZ3</accession>
<gene>
    <name evidence="1" type="ORF">C2G38_1956442</name>
</gene>